<gene>
    <name evidence="2" type="ORF">GCM10010358_25350</name>
</gene>
<sequence>MVATDEFRSYGAARREVMPSVGHRSHKGLNARAENSHQPTRQRERAKTA</sequence>
<evidence type="ECO:0000256" key="1">
    <source>
        <dbReference type="SAM" id="MobiDB-lite"/>
    </source>
</evidence>
<dbReference type="Proteomes" id="UP000619244">
    <property type="component" value="Unassembled WGS sequence"/>
</dbReference>
<reference evidence="2" key="1">
    <citation type="journal article" date="2014" name="Int. J. Syst. Evol. Microbiol.">
        <title>Complete genome sequence of Corynebacterium casei LMG S-19264T (=DSM 44701T), isolated from a smear-ripened cheese.</title>
        <authorList>
            <consortium name="US DOE Joint Genome Institute (JGI-PGF)"/>
            <person name="Walter F."/>
            <person name="Albersmeier A."/>
            <person name="Kalinowski J."/>
            <person name="Ruckert C."/>
        </authorList>
    </citation>
    <scope>NUCLEOTIDE SEQUENCE</scope>
    <source>
        <strain evidence="2">JCM 4790</strain>
    </source>
</reference>
<proteinExistence type="predicted"/>
<dbReference type="InterPro" id="IPR052183">
    <property type="entry name" value="IS_Transposase"/>
</dbReference>
<protein>
    <recommendedName>
        <fullName evidence="4">IS6 family transposase</fullName>
    </recommendedName>
</protein>
<name>A0A918KNH2_9ACTN</name>
<feature type="compositionally biased region" description="Basic and acidic residues" evidence="1">
    <location>
        <begin position="1"/>
        <end position="17"/>
    </location>
</feature>
<dbReference type="EMBL" id="BMVU01000008">
    <property type="protein sequence ID" value="GGX69776.1"/>
    <property type="molecule type" value="Genomic_DNA"/>
</dbReference>
<dbReference type="AlphaFoldDB" id="A0A918KNH2"/>
<evidence type="ECO:0008006" key="4">
    <source>
        <dbReference type="Google" id="ProtNLM"/>
    </source>
</evidence>
<dbReference type="PANTHER" id="PTHR35528">
    <property type="entry name" value="BLL1675 PROTEIN"/>
    <property type="match status" value="1"/>
</dbReference>
<feature type="region of interest" description="Disordered" evidence="1">
    <location>
        <begin position="1"/>
        <end position="49"/>
    </location>
</feature>
<dbReference type="PANTHER" id="PTHR35528:SF3">
    <property type="entry name" value="BLL1675 PROTEIN"/>
    <property type="match status" value="1"/>
</dbReference>
<evidence type="ECO:0000313" key="3">
    <source>
        <dbReference type="Proteomes" id="UP000619244"/>
    </source>
</evidence>
<comment type="caution">
    <text evidence="2">The sequence shown here is derived from an EMBL/GenBank/DDBJ whole genome shotgun (WGS) entry which is preliminary data.</text>
</comment>
<reference evidence="2" key="2">
    <citation type="submission" date="2020-09" db="EMBL/GenBank/DDBJ databases">
        <authorList>
            <person name="Sun Q."/>
            <person name="Ohkuma M."/>
        </authorList>
    </citation>
    <scope>NUCLEOTIDE SEQUENCE</scope>
    <source>
        <strain evidence="2">JCM 4790</strain>
    </source>
</reference>
<evidence type="ECO:0000313" key="2">
    <source>
        <dbReference type="EMBL" id="GGX69776.1"/>
    </source>
</evidence>
<organism evidence="2 3">
    <name type="scientific">Streptomyces minutiscleroticus</name>
    <dbReference type="NCBI Taxonomy" id="68238"/>
    <lineage>
        <taxon>Bacteria</taxon>
        <taxon>Bacillati</taxon>
        <taxon>Actinomycetota</taxon>
        <taxon>Actinomycetes</taxon>
        <taxon>Kitasatosporales</taxon>
        <taxon>Streptomycetaceae</taxon>
        <taxon>Streptomyces</taxon>
    </lineage>
</organism>
<accession>A0A918KNH2</accession>
<keyword evidence="3" id="KW-1185">Reference proteome</keyword>